<proteinExistence type="predicted"/>
<keyword evidence="1" id="KW-1133">Transmembrane helix</keyword>
<keyword evidence="1" id="KW-0472">Membrane</keyword>
<organism evidence="2 3">
    <name type="scientific">Alteribacter keqinensis</name>
    <dbReference type="NCBI Taxonomy" id="2483800"/>
    <lineage>
        <taxon>Bacteria</taxon>
        <taxon>Bacillati</taxon>
        <taxon>Bacillota</taxon>
        <taxon>Bacilli</taxon>
        <taxon>Bacillales</taxon>
        <taxon>Bacillaceae</taxon>
        <taxon>Alteribacter</taxon>
    </lineage>
</organism>
<evidence type="ECO:0000313" key="2">
    <source>
        <dbReference type="EMBL" id="RNA68938.1"/>
    </source>
</evidence>
<feature type="transmembrane region" description="Helical" evidence="1">
    <location>
        <begin position="41"/>
        <end position="67"/>
    </location>
</feature>
<dbReference type="OrthoDB" id="9791807at2"/>
<gene>
    <name evidence="2" type="ORF">EBO34_02965</name>
</gene>
<keyword evidence="3" id="KW-1185">Reference proteome</keyword>
<dbReference type="Pfam" id="PF03649">
    <property type="entry name" value="UPF0014"/>
    <property type="match status" value="1"/>
</dbReference>
<comment type="caution">
    <text evidence="2">The sequence shown here is derived from an EMBL/GenBank/DDBJ whole genome shotgun (WGS) entry which is preliminary data.</text>
</comment>
<reference evidence="2 3" key="1">
    <citation type="submission" date="2018-10" db="EMBL/GenBank/DDBJ databases">
        <title>Bacillus Keqinensis sp. nov., a moderately halophilic bacterium isolated from a saline-alkaline lake.</title>
        <authorList>
            <person name="Wang H."/>
        </authorList>
    </citation>
    <scope>NUCLEOTIDE SEQUENCE [LARGE SCALE GENOMIC DNA]</scope>
    <source>
        <strain evidence="2 3">KQ-3</strain>
    </source>
</reference>
<dbReference type="InterPro" id="IPR005226">
    <property type="entry name" value="UPF0014_fam"/>
</dbReference>
<feature type="transmembrane region" description="Helical" evidence="1">
    <location>
        <begin position="12"/>
        <end position="35"/>
    </location>
</feature>
<accession>A0A3M7TTI2</accession>
<protein>
    <submittedName>
        <fullName evidence="2">Uncharacterized protein</fullName>
    </submittedName>
</protein>
<keyword evidence="1" id="KW-0812">Transmembrane</keyword>
<sequence>MTARKTLDERKLFNLFYKCTLIIGTGLILGGVALIEAIRYQIVISLSIFASVSLAAMLVTVIFYWYFFNKDMQLIGIVNEKKE</sequence>
<dbReference type="Proteomes" id="UP000278746">
    <property type="component" value="Unassembled WGS sequence"/>
</dbReference>
<dbReference type="EMBL" id="RHIB01000001">
    <property type="protein sequence ID" value="RNA68938.1"/>
    <property type="molecule type" value="Genomic_DNA"/>
</dbReference>
<evidence type="ECO:0000256" key="1">
    <source>
        <dbReference type="SAM" id="Phobius"/>
    </source>
</evidence>
<dbReference type="AlphaFoldDB" id="A0A3M7TTI2"/>
<evidence type="ECO:0000313" key="3">
    <source>
        <dbReference type="Proteomes" id="UP000278746"/>
    </source>
</evidence>
<name>A0A3M7TTI2_9BACI</name>